<dbReference type="SFLD" id="SFLDG00002">
    <property type="entry name" value="C1.7:_P-type_atpase_like"/>
    <property type="match status" value="1"/>
</dbReference>
<feature type="region of interest" description="Disordered" evidence="11">
    <location>
        <begin position="237"/>
        <end position="281"/>
    </location>
</feature>
<dbReference type="InterPro" id="IPR023298">
    <property type="entry name" value="ATPase_P-typ_TM_dom_sf"/>
</dbReference>
<proteinExistence type="inferred from homology"/>
<feature type="transmembrane region" description="Helical" evidence="10">
    <location>
        <begin position="745"/>
        <end position="765"/>
    </location>
</feature>
<dbReference type="PRINTS" id="PR00119">
    <property type="entry name" value="CATATPASE"/>
</dbReference>
<accession>A0AAW0YZ75</accession>
<evidence type="ECO:0000259" key="12">
    <source>
        <dbReference type="SMART" id="SM00831"/>
    </source>
</evidence>
<dbReference type="SMART" id="SM00831">
    <property type="entry name" value="Cation_ATPase_N"/>
    <property type="match status" value="1"/>
</dbReference>
<dbReference type="Proteomes" id="UP001388673">
    <property type="component" value="Unassembled WGS sequence"/>
</dbReference>
<dbReference type="InterPro" id="IPR018303">
    <property type="entry name" value="ATPase_P-typ_P_site"/>
</dbReference>
<dbReference type="PROSITE" id="PS00154">
    <property type="entry name" value="ATPASE_E1_E2"/>
    <property type="match status" value="1"/>
</dbReference>
<dbReference type="Pfam" id="PF00702">
    <property type="entry name" value="Hydrolase"/>
    <property type="match status" value="1"/>
</dbReference>
<feature type="compositionally biased region" description="Basic and acidic residues" evidence="11">
    <location>
        <begin position="237"/>
        <end position="250"/>
    </location>
</feature>
<dbReference type="InterPro" id="IPR023214">
    <property type="entry name" value="HAD_sf"/>
</dbReference>
<dbReference type="Pfam" id="PF00690">
    <property type="entry name" value="Cation_ATPase_N"/>
    <property type="match status" value="1"/>
</dbReference>
<comment type="caution">
    <text evidence="13">The sequence shown here is derived from an EMBL/GenBank/DDBJ whole genome shotgun (WGS) entry which is preliminary data.</text>
</comment>
<evidence type="ECO:0000256" key="1">
    <source>
        <dbReference type="ARBA" id="ARBA00003417"/>
    </source>
</evidence>
<comment type="catalytic activity">
    <reaction evidence="10">
        <text>ATP + H2O + H(+)(in) = ADP + phosphate + 2 H(+)(out)</text>
        <dbReference type="Rhea" id="RHEA:20852"/>
        <dbReference type="ChEBI" id="CHEBI:15377"/>
        <dbReference type="ChEBI" id="CHEBI:15378"/>
        <dbReference type="ChEBI" id="CHEBI:30616"/>
        <dbReference type="ChEBI" id="CHEBI:43474"/>
        <dbReference type="ChEBI" id="CHEBI:456216"/>
        <dbReference type="EC" id="7.1.2.1"/>
    </reaction>
</comment>
<feature type="transmembrane region" description="Helical" evidence="10">
    <location>
        <begin position="878"/>
        <end position="900"/>
    </location>
</feature>
<dbReference type="RefSeq" id="XP_066802742.1">
    <property type="nucleotide sequence ID" value="XM_066946350.1"/>
</dbReference>
<feature type="compositionally biased region" description="Basic and acidic residues" evidence="11">
    <location>
        <begin position="10"/>
        <end position="34"/>
    </location>
</feature>
<dbReference type="SUPFAM" id="SSF81653">
    <property type="entry name" value="Calcium ATPase, transduction domain A"/>
    <property type="match status" value="2"/>
</dbReference>
<dbReference type="EC" id="7.1.2.1" evidence="10"/>
<dbReference type="NCBIfam" id="TIGR01494">
    <property type="entry name" value="ATPase_P-type"/>
    <property type="match status" value="3"/>
</dbReference>
<keyword evidence="10" id="KW-0460">Magnesium</keyword>
<gene>
    <name evidence="13" type="ORF">IAR55_003243</name>
</gene>
<evidence type="ECO:0000256" key="2">
    <source>
        <dbReference type="ARBA" id="ARBA00004141"/>
    </source>
</evidence>
<dbReference type="InterPro" id="IPR023299">
    <property type="entry name" value="ATPase_P-typ_cyto_dom_N"/>
</dbReference>
<dbReference type="InterPro" id="IPR001757">
    <property type="entry name" value="P_typ_ATPase"/>
</dbReference>
<evidence type="ECO:0000256" key="9">
    <source>
        <dbReference type="ARBA" id="ARBA00023136"/>
    </source>
</evidence>
<dbReference type="FunFam" id="3.40.1110.10:FF:000005">
    <property type="entry name" value="Plasma membrane ATPase"/>
    <property type="match status" value="1"/>
</dbReference>
<dbReference type="GO" id="GO:0005524">
    <property type="term" value="F:ATP binding"/>
    <property type="evidence" value="ECO:0007669"/>
    <property type="project" value="UniProtKB-UniRule"/>
</dbReference>
<dbReference type="Gene3D" id="2.70.150.10">
    <property type="entry name" value="Calcium-transporting ATPase, cytoplasmic transduction domain A"/>
    <property type="match status" value="1"/>
</dbReference>
<evidence type="ECO:0000313" key="13">
    <source>
        <dbReference type="EMBL" id="KAK8854504.1"/>
    </source>
</evidence>
<feature type="transmembrane region" description="Helical" evidence="10">
    <location>
        <begin position="912"/>
        <end position="939"/>
    </location>
</feature>
<dbReference type="AlphaFoldDB" id="A0AAW0YZ75"/>
<comment type="function">
    <text evidence="1">The plasma membrane ATPase of plants and fungi is a hydrogen ion pump. The proton gradient it generates drives the active transport of nutrients by H(+)-symport. The resulting external acidification and/or internal alkinization may mediate growth responses.</text>
</comment>
<keyword evidence="9 10" id="KW-0472">Membrane</keyword>
<feature type="transmembrane region" description="Helical" evidence="10">
    <location>
        <begin position="777"/>
        <end position="796"/>
    </location>
</feature>
<dbReference type="GO" id="GO:0120029">
    <property type="term" value="P:proton export across plasma membrane"/>
    <property type="evidence" value="ECO:0007669"/>
    <property type="project" value="UniProtKB-UniRule"/>
</dbReference>
<name>A0AAW0YZ75_9TREE</name>
<evidence type="ECO:0000256" key="6">
    <source>
        <dbReference type="ARBA" id="ARBA00022840"/>
    </source>
</evidence>
<comment type="subcellular location">
    <subcellularLocation>
        <location evidence="10">Cell membrane</location>
        <topology evidence="10">Multi-pass membrane protein</topology>
    </subcellularLocation>
    <subcellularLocation>
        <location evidence="2">Membrane</location>
        <topology evidence="2">Multi-pass membrane protein</topology>
    </subcellularLocation>
</comment>
<keyword evidence="10" id="KW-0406">Ion transport</keyword>
<evidence type="ECO:0000256" key="5">
    <source>
        <dbReference type="ARBA" id="ARBA00022741"/>
    </source>
</evidence>
<evidence type="ECO:0000256" key="7">
    <source>
        <dbReference type="ARBA" id="ARBA00022967"/>
    </source>
</evidence>
<dbReference type="SUPFAM" id="SSF81665">
    <property type="entry name" value="Calcium ATPase, transmembrane domain M"/>
    <property type="match status" value="1"/>
</dbReference>
<protein>
    <recommendedName>
        <fullName evidence="10">Plasma membrane ATPase</fullName>
        <ecNumber evidence="10">7.1.2.1</ecNumber>
    </recommendedName>
</protein>
<dbReference type="FunFam" id="3.40.50.1000:FF:000008">
    <property type="entry name" value="Plasma membrane ATPase"/>
    <property type="match status" value="1"/>
</dbReference>
<feature type="compositionally biased region" description="Low complexity" evidence="11">
    <location>
        <begin position="1052"/>
        <end position="1065"/>
    </location>
</feature>
<keyword evidence="10" id="KW-0813">Transport</keyword>
<dbReference type="GO" id="GO:0005886">
    <property type="term" value="C:plasma membrane"/>
    <property type="evidence" value="ECO:0007669"/>
    <property type="project" value="UniProtKB-SubCell"/>
</dbReference>
<keyword evidence="5 10" id="KW-0547">Nucleotide-binding</keyword>
<evidence type="ECO:0000256" key="4">
    <source>
        <dbReference type="ARBA" id="ARBA00022692"/>
    </source>
</evidence>
<feature type="compositionally biased region" description="Basic and acidic residues" evidence="11">
    <location>
        <begin position="999"/>
        <end position="1047"/>
    </location>
</feature>
<feature type="transmembrane region" description="Helical" evidence="10">
    <location>
        <begin position="343"/>
        <end position="365"/>
    </location>
</feature>
<comment type="similarity">
    <text evidence="3 10">Belongs to the cation transport ATPase (P-type) (TC 3.A.3) family. Type IIIA subfamily.</text>
</comment>
<feature type="domain" description="Cation-transporting P-type ATPase N-terminal" evidence="12">
    <location>
        <begin position="85"/>
        <end position="154"/>
    </location>
</feature>
<dbReference type="PANTHER" id="PTHR42861">
    <property type="entry name" value="CALCIUM-TRANSPORTING ATPASE"/>
    <property type="match status" value="1"/>
</dbReference>
<keyword evidence="10" id="KW-0375">Hydrogen ion transport</keyword>
<dbReference type="InterPro" id="IPR006534">
    <property type="entry name" value="P-type_ATPase_IIIA"/>
</dbReference>
<dbReference type="PRINTS" id="PR00120">
    <property type="entry name" value="HATPASE"/>
</dbReference>
<evidence type="ECO:0000313" key="14">
    <source>
        <dbReference type="Proteomes" id="UP001388673"/>
    </source>
</evidence>
<organism evidence="13 14">
    <name type="scientific">Kwoniella newhampshirensis</name>
    <dbReference type="NCBI Taxonomy" id="1651941"/>
    <lineage>
        <taxon>Eukaryota</taxon>
        <taxon>Fungi</taxon>
        <taxon>Dikarya</taxon>
        <taxon>Basidiomycota</taxon>
        <taxon>Agaricomycotina</taxon>
        <taxon>Tremellomycetes</taxon>
        <taxon>Tremellales</taxon>
        <taxon>Cryptococcaceae</taxon>
        <taxon>Kwoniella</taxon>
    </lineage>
</organism>
<dbReference type="InterPro" id="IPR008250">
    <property type="entry name" value="ATPase_P-typ_transduc_dom_A_sf"/>
</dbReference>
<dbReference type="Gene3D" id="3.40.50.1000">
    <property type="entry name" value="HAD superfamily/HAD-like"/>
    <property type="match status" value="1"/>
</dbReference>
<evidence type="ECO:0000256" key="8">
    <source>
        <dbReference type="ARBA" id="ARBA00022989"/>
    </source>
</evidence>
<evidence type="ECO:0000256" key="3">
    <source>
        <dbReference type="ARBA" id="ARBA00008804"/>
    </source>
</evidence>
<dbReference type="NCBIfam" id="TIGR01647">
    <property type="entry name" value="ATPase-IIIA_H"/>
    <property type="match status" value="1"/>
</dbReference>
<dbReference type="GO" id="GO:0008553">
    <property type="term" value="F:P-type proton-exporting transporter activity"/>
    <property type="evidence" value="ECO:0007669"/>
    <property type="project" value="UniProtKB-UniRule"/>
</dbReference>
<dbReference type="GeneID" id="92180501"/>
<keyword evidence="6 10" id="KW-0067">ATP-binding</keyword>
<evidence type="ECO:0000256" key="10">
    <source>
        <dbReference type="RuleBase" id="RU362083"/>
    </source>
</evidence>
<reference evidence="13 14" key="1">
    <citation type="journal article" date="2024" name="bioRxiv">
        <title>Comparative genomics of Cryptococcus and Kwoniella reveals pathogenesis evolution and contrasting karyotype dynamics via intercentromeric recombination or chromosome fusion.</title>
        <authorList>
            <person name="Coelho M.A."/>
            <person name="David-Palma M."/>
            <person name="Shea T."/>
            <person name="Bowers K."/>
            <person name="McGinley-Smith S."/>
            <person name="Mohammad A.W."/>
            <person name="Gnirke A."/>
            <person name="Yurkov A.M."/>
            <person name="Nowrousian M."/>
            <person name="Sun S."/>
            <person name="Cuomo C.A."/>
            <person name="Heitman J."/>
        </authorList>
    </citation>
    <scope>NUCLEOTIDE SEQUENCE [LARGE SCALE GENOMIC DNA]</scope>
    <source>
        <strain evidence="13 14">CBS 13917</strain>
    </source>
</reference>
<keyword evidence="14" id="KW-1185">Reference proteome</keyword>
<sequence length="1160" mass="126155">MALTHRKNAKKDPESGDAEQEQKRNEAEEKKKYEGEEYDVLLRFVADQQQKLKNKKDDDGEDDEKDVKYTRKWYAPWKKTKVNTAGKKIPSGWLETDRQKGISNSDVEERRKLSGYNELESPSENQFIKFISYFRGPILYIMELAVILAAGLQDWIDFGVIIGILFLNAAVGWYQEKQAGDIVAQLKKGIAMKTTVVRDGQEQEIEARELVPGDIVILEEGSTIAADAKILGEYSDKDGSKSKAILDKHEKSKKKSGKSEDDEGSDDEDDGPDKGPSVCSVDQSAITGESLAVDKFVGDVAYYTCGVKRGKCYAVVTVPAKQSFVGKTAALVSSSNEIGHFQIVLGGIGTTLLIIVVVFIFIVWIGGFFRGTSIAHPRDNNLLVYALIFLIIGVPVGLPVVTTTTLAVGAAYLARRKAIVQKLTAIESLAGVDILCSDKTGTLTANKLSLNDPYIAPDVDPNWFMTVAVLASSHNIKGLDPIDKVTIVGLKDFPKAQEMLKGGWKTHKFTPFDPVSKRITAEVEKDGKHFTCAKGAPNAILKLAKFDPSTVAAYRNQAQTFATRGFRSLGVAVKENDKEWELLGMLCMFDPPRSDTARTIGEAHDLGISVKMLTGDAVAIAKETCKQLGLSTNVYDSEKLIGGGMSGSDIRDFVEAADGFAEVFPEHKYQVVNLLQERGHLTAMTGDGVNDAPSLKKADCGIAVEGASDAARTAADVVFLDEGLSTIITAIKVARQIFHRMKAYIIYRIALCVHLQVYLMLSILIKNETIRVDLVVFLAIFADVATIAIAYDRAPYAHQPVEWQLPKVWIISTVMGLLLAAGTWIVRGTLFLGNGGIIQNFGSVQEILFLEVALTESWVIFITRLAQEPGTPNVWPSWQLVGAVFGVDILASLFALFGWISGPALPDEHRGWIDIVTVVKIWCFSFGVTIIVLLVYLILNKIRWLDNIGRKTRSKKNEKLENFLTDLQRLTIVHETDHTGSYYRFASGGATPGEAQGGTDDKKAAAKDTKTKSNEKDAKKDKDEPKDGKSDDKGGKSVSYEKGEKGDGAGQDDGAQAQEGESGAAEGDKTLNDHHGVEHTDHEGKRQEHNEVTKQAAHQAGGGQNQTQAQKAQAQSQSGGIGDYSLGPRIGGGGSGSGSGNARETGTDDNSSEGTHVDPN</sequence>
<feature type="compositionally biased region" description="Polar residues" evidence="11">
    <location>
        <begin position="1142"/>
        <end position="1154"/>
    </location>
</feature>
<evidence type="ECO:0000256" key="11">
    <source>
        <dbReference type="SAM" id="MobiDB-lite"/>
    </source>
</evidence>
<dbReference type="InterPro" id="IPR044492">
    <property type="entry name" value="P_typ_ATPase_HD_dom"/>
</dbReference>
<dbReference type="InterPro" id="IPR036412">
    <property type="entry name" value="HAD-like_sf"/>
</dbReference>
<dbReference type="CDD" id="cd02076">
    <property type="entry name" value="P-type_ATPase_H"/>
    <property type="match status" value="1"/>
</dbReference>
<dbReference type="GO" id="GO:0016887">
    <property type="term" value="F:ATP hydrolysis activity"/>
    <property type="evidence" value="ECO:0007669"/>
    <property type="project" value="InterPro"/>
</dbReference>
<dbReference type="Gene3D" id="1.20.1110.10">
    <property type="entry name" value="Calcium-transporting ATPase, transmembrane domain"/>
    <property type="match status" value="1"/>
</dbReference>
<feature type="region of interest" description="Disordered" evidence="11">
    <location>
        <begin position="984"/>
        <end position="1160"/>
    </location>
</feature>
<feature type="compositionally biased region" description="Gly residues" evidence="11">
    <location>
        <begin position="1129"/>
        <end position="1139"/>
    </location>
</feature>
<feature type="compositionally biased region" description="Acidic residues" evidence="11">
    <location>
        <begin position="260"/>
        <end position="271"/>
    </location>
</feature>
<dbReference type="Pfam" id="PF00122">
    <property type="entry name" value="E1-E2_ATPase"/>
    <property type="match status" value="2"/>
</dbReference>
<keyword evidence="7 10" id="KW-1278">Translocase</keyword>
<keyword evidence="8 10" id="KW-1133">Transmembrane helix</keyword>
<comment type="caution">
    <text evidence="10">Lacks conserved residue(s) required for the propagation of feature annotation.</text>
</comment>
<dbReference type="Gene3D" id="3.40.1110.10">
    <property type="entry name" value="Calcium-transporting ATPase, cytoplasmic domain N"/>
    <property type="match status" value="1"/>
</dbReference>
<dbReference type="KEGG" id="kne:92180501"/>
<feature type="compositionally biased region" description="Basic and acidic residues" evidence="11">
    <location>
        <begin position="1066"/>
        <end position="1092"/>
    </location>
</feature>
<dbReference type="SUPFAM" id="SSF56784">
    <property type="entry name" value="HAD-like"/>
    <property type="match status" value="1"/>
</dbReference>
<feature type="transmembrane region" description="Helical" evidence="10">
    <location>
        <begin position="808"/>
        <end position="827"/>
    </location>
</feature>
<feature type="region of interest" description="Disordered" evidence="11">
    <location>
        <begin position="1"/>
        <end position="34"/>
    </location>
</feature>
<dbReference type="SFLD" id="SFLDF00027">
    <property type="entry name" value="p-type_atpase"/>
    <property type="match status" value="1"/>
</dbReference>
<feature type="transmembrane region" description="Helical" evidence="10">
    <location>
        <begin position="385"/>
        <end position="413"/>
    </location>
</feature>
<feature type="compositionally biased region" description="Low complexity" evidence="11">
    <location>
        <begin position="1095"/>
        <end position="1118"/>
    </location>
</feature>
<dbReference type="InterPro" id="IPR004014">
    <property type="entry name" value="ATPase_P-typ_cation-transptr_N"/>
</dbReference>
<dbReference type="InterPro" id="IPR059000">
    <property type="entry name" value="ATPase_P-type_domA"/>
</dbReference>
<keyword evidence="4 10" id="KW-0812">Transmembrane</keyword>
<dbReference type="EMBL" id="JBCAWK010000006">
    <property type="protein sequence ID" value="KAK8854504.1"/>
    <property type="molecule type" value="Genomic_DNA"/>
</dbReference>
<dbReference type="SFLD" id="SFLDS00003">
    <property type="entry name" value="Haloacid_Dehalogenase"/>
    <property type="match status" value="1"/>
</dbReference>